<comment type="similarity">
    <text evidence="8">Belongs to the ThiG family.</text>
</comment>
<dbReference type="CDD" id="cd04728">
    <property type="entry name" value="ThiG"/>
    <property type="match status" value="1"/>
</dbReference>
<keyword evidence="11" id="KW-1185">Reference proteome</keyword>
<sequence>MPGLCHTLGAPGTIPKLHTNRQIDTMNQKDTFTVAGRTFTSRLLVGTGKYKDMDETREAIKASGAEVITIAVRRTNIGQDGDAENILDVLPPTEYTYLPNTAGCYDAKTAVRTCQLARELLDGHNLVKLEVLGDEKTLFPDVAATLVAAEELIKDGFDIMVYTNDDPIMARRFEELGCAAVMPLAAPIGSGLGIRNPLNIRTIVENANLPVLVDAGVGTASDAAMAMELGCDGVLMNTAIAAAKNPVLMASAMKKGIEAGREAFLAGRMQAKRFASASSPVDGLFF</sequence>
<feature type="binding site" evidence="8">
    <location>
        <begin position="215"/>
        <end position="216"/>
    </location>
    <ligand>
        <name>1-deoxy-D-xylulose 5-phosphate</name>
        <dbReference type="ChEBI" id="CHEBI:57792"/>
    </ligand>
</feature>
<evidence type="ECO:0000313" key="11">
    <source>
        <dbReference type="Proteomes" id="UP000030856"/>
    </source>
</evidence>
<dbReference type="EC" id="2.8.1.10" evidence="3 8"/>
<dbReference type="GO" id="GO:0009229">
    <property type="term" value="P:thiamine diphosphate biosynthetic process"/>
    <property type="evidence" value="ECO:0007669"/>
    <property type="project" value="UniProtKB-UniRule"/>
</dbReference>
<dbReference type="AlphaFoldDB" id="A0A0B0H853"/>
<reference evidence="10 11" key="1">
    <citation type="journal article" date="2014" name="BMC Genomics">
        <title>The genome of the intracellular bacterium of the coastal bivalve, Solemya velum: a blueprint for thriving in and out of symbiosis.</title>
        <authorList>
            <person name="Dmytrenko O."/>
            <person name="Russell S.L."/>
            <person name="Loo W.T."/>
            <person name="Fontanez K.M."/>
            <person name="Liao L."/>
            <person name="Roeselers G."/>
            <person name="Sharma R."/>
            <person name="Stewart F.J."/>
            <person name="Newton I.L."/>
            <person name="Woyke T."/>
            <person name="Wu D."/>
            <person name="Lang J.M."/>
            <person name="Eisen J.A."/>
            <person name="Cavanaugh C.M."/>
        </authorList>
    </citation>
    <scope>NUCLEOTIDE SEQUENCE [LARGE SCALE GENOMIC DNA]</scope>
    <source>
        <strain evidence="10 11">WH</strain>
    </source>
</reference>
<evidence type="ECO:0000259" key="9">
    <source>
        <dbReference type="Pfam" id="PF05690"/>
    </source>
</evidence>
<comment type="caution">
    <text evidence="10">The sequence shown here is derived from an EMBL/GenBank/DDBJ whole genome shotgun (WGS) entry which is preliminary data.</text>
</comment>
<keyword evidence="6 8" id="KW-0704">Schiff base</keyword>
<comment type="catalytic activity">
    <reaction evidence="7 8">
        <text>[ThiS sulfur-carrier protein]-C-terminal-Gly-aminoethanethioate + 2-iminoacetate + 1-deoxy-D-xylulose 5-phosphate = [ThiS sulfur-carrier protein]-C-terminal Gly-Gly + 2-[(2R,5Z)-2-carboxy-4-methylthiazol-5(2H)-ylidene]ethyl phosphate + 2 H2O + H(+)</text>
        <dbReference type="Rhea" id="RHEA:26297"/>
        <dbReference type="Rhea" id="RHEA-COMP:12909"/>
        <dbReference type="Rhea" id="RHEA-COMP:19908"/>
        <dbReference type="ChEBI" id="CHEBI:15377"/>
        <dbReference type="ChEBI" id="CHEBI:15378"/>
        <dbReference type="ChEBI" id="CHEBI:57792"/>
        <dbReference type="ChEBI" id="CHEBI:62899"/>
        <dbReference type="ChEBI" id="CHEBI:77846"/>
        <dbReference type="ChEBI" id="CHEBI:90778"/>
        <dbReference type="ChEBI" id="CHEBI:232372"/>
        <dbReference type="EC" id="2.8.1.10"/>
    </reaction>
</comment>
<protein>
    <recommendedName>
        <fullName evidence="3 8">Thiazole synthase</fullName>
        <ecNumber evidence="3 8">2.8.1.10</ecNumber>
    </recommendedName>
</protein>
<comment type="function">
    <text evidence="1 8">Catalyzes the rearrangement of 1-deoxy-D-xylulose 5-phosphate (DXP) to produce the thiazole phosphate moiety of thiamine. Sulfur is provided by the thiocarboxylate moiety of the carrier protein ThiS. In vitro, sulfur can be provided by H(2)S.</text>
</comment>
<gene>
    <name evidence="8" type="primary">thiG</name>
    <name evidence="10" type="ORF">JV46_10570</name>
</gene>
<dbReference type="eggNOG" id="COG2022">
    <property type="taxonomic scope" value="Bacteria"/>
</dbReference>
<dbReference type="HAMAP" id="MF_00443">
    <property type="entry name" value="ThiG"/>
    <property type="match status" value="1"/>
</dbReference>
<keyword evidence="5 8" id="KW-0784">Thiamine biosynthesis</keyword>
<feature type="binding site" evidence="8">
    <location>
        <position position="189"/>
    </location>
    <ligand>
        <name>1-deoxy-D-xylulose 5-phosphate</name>
        <dbReference type="ChEBI" id="CHEBI:57792"/>
    </ligand>
</feature>
<dbReference type="UniPathway" id="UPA00060"/>
<dbReference type="InterPro" id="IPR008867">
    <property type="entry name" value="ThiG"/>
</dbReference>
<dbReference type="PANTHER" id="PTHR34266">
    <property type="entry name" value="THIAZOLE SYNTHASE"/>
    <property type="match status" value="1"/>
</dbReference>
<feature type="active site" description="Schiff-base intermediate with DXP" evidence="8">
    <location>
        <position position="128"/>
    </location>
</feature>
<evidence type="ECO:0000256" key="8">
    <source>
        <dbReference type="HAMAP-Rule" id="MF_00443"/>
    </source>
</evidence>
<feature type="domain" description="Thiazole synthase ThiG" evidence="9">
    <location>
        <begin position="34"/>
        <end position="280"/>
    </location>
</feature>
<accession>A0A0B0H853</accession>
<dbReference type="GO" id="GO:1990107">
    <property type="term" value="F:thiazole synthase activity"/>
    <property type="evidence" value="ECO:0007669"/>
    <property type="project" value="UniProtKB-EC"/>
</dbReference>
<comment type="subcellular location">
    <subcellularLocation>
        <location evidence="8">Cytoplasm</location>
    </subcellularLocation>
</comment>
<dbReference type="EMBL" id="JRAA01000002">
    <property type="protein sequence ID" value="KHF25280.1"/>
    <property type="molecule type" value="Genomic_DNA"/>
</dbReference>
<dbReference type="SUPFAM" id="SSF110399">
    <property type="entry name" value="ThiG-like"/>
    <property type="match status" value="1"/>
</dbReference>
<proteinExistence type="inferred from homology"/>
<dbReference type="PANTHER" id="PTHR34266:SF2">
    <property type="entry name" value="THIAZOLE SYNTHASE"/>
    <property type="match status" value="1"/>
</dbReference>
<dbReference type="STRING" id="2340.JV46_10570"/>
<evidence type="ECO:0000256" key="7">
    <source>
        <dbReference type="ARBA" id="ARBA00049897"/>
    </source>
</evidence>
<evidence type="ECO:0000256" key="5">
    <source>
        <dbReference type="ARBA" id="ARBA00022977"/>
    </source>
</evidence>
<dbReference type="PATRIC" id="fig|2340.3.peg.1902"/>
<evidence type="ECO:0000256" key="2">
    <source>
        <dbReference type="ARBA" id="ARBA00004948"/>
    </source>
</evidence>
<dbReference type="Pfam" id="PF05690">
    <property type="entry name" value="ThiG"/>
    <property type="match status" value="1"/>
</dbReference>
<comment type="pathway">
    <text evidence="2 8">Cofactor biosynthesis; thiamine diphosphate biosynthesis.</text>
</comment>
<name>A0A0B0H853_SOVGS</name>
<dbReference type="Proteomes" id="UP000030856">
    <property type="component" value="Unassembled WGS sequence"/>
</dbReference>
<evidence type="ECO:0000256" key="6">
    <source>
        <dbReference type="ARBA" id="ARBA00023270"/>
    </source>
</evidence>
<keyword evidence="4 8" id="KW-0808">Transferase</keyword>
<organism evidence="10 11">
    <name type="scientific">Solemya velum gill symbiont</name>
    <dbReference type="NCBI Taxonomy" id="2340"/>
    <lineage>
        <taxon>Bacteria</taxon>
        <taxon>Pseudomonadati</taxon>
        <taxon>Pseudomonadota</taxon>
        <taxon>Gammaproteobacteria</taxon>
        <taxon>sulfur-oxidizing symbionts</taxon>
    </lineage>
</organism>
<dbReference type="GO" id="GO:0005737">
    <property type="term" value="C:cytoplasm"/>
    <property type="evidence" value="ECO:0007669"/>
    <property type="project" value="UniProtKB-SubCell"/>
</dbReference>
<evidence type="ECO:0000256" key="3">
    <source>
        <dbReference type="ARBA" id="ARBA00011960"/>
    </source>
</evidence>
<evidence type="ECO:0000313" key="10">
    <source>
        <dbReference type="EMBL" id="KHF25280.1"/>
    </source>
</evidence>
<dbReference type="InterPro" id="IPR033983">
    <property type="entry name" value="Thiazole_synthase_ThiG"/>
</dbReference>
<dbReference type="Gene3D" id="3.20.20.70">
    <property type="entry name" value="Aldolase class I"/>
    <property type="match status" value="1"/>
</dbReference>
<feature type="binding site" evidence="8">
    <location>
        <begin position="237"/>
        <end position="238"/>
    </location>
    <ligand>
        <name>1-deoxy-D-xylulose 5-phosphate</name>
        <dbReference type="ChEBI" id="CHEBI:57792"/>
    </ligand>
</feature>
<evidence type="ECO:0000256" key="1">
    <source>
        <dbReference type="ARBA" id="ARBA00002834"/>
    </source>
</evidence>
<dbReference type="InterPro" id="IPR013785">
    <property type="entry name" value="Aldolase_TIM"/>
</dbReference>
<keyword evidence="8" id="KW-0963">Cytoplasm</keyword>
<comment type="subunit">
    <text evidence="8">Homotetramer. Forms heterodimers with either ThiH or ThiS.</text>
</comment>
<evidence type="ECO:0000256" key="4">
    <source>
        <dbReference type="ARBA" id="ARBA00022679"/>
    </source>
</evidence>